<dbReference type="SMART" id="SM00717">
    <property type="entry name" value="SANT"/>
    <property type="match status" value="1"/>
</dbReference>
<sequence length="552" mass="58031">MADPNGPPRRVSMSYLLGFSDKPFKGPKQPPAPPRPRRPSQLTEMVTTPGGIIEWAASDGRKGRLTGTGKPRLTASALAKVPSEKRSTHEALAAKSASKHDAPDKPANDAENAWSPSAWDNTAVKNEAKHSGSKKAASKKEDAWGTNNWGVVDSKNDASDNPDQWVFGACGNTWDTPVAADDKDNKKDNTTGGSPVTDAPVETALPEVAAAPVVEEKKADDSQSWTKEQDEKLMQLKTQNAVMKWTKIAEEVGKPDNECKKRFGEIKPIDWKPDNAKKGGAVGGGDGGGGKKKKKGNNGKDNRAAENEIVAPAATGGDEDGLFGGLAFGFGDDTTKGDSNKKEASGDNQVSFYASGGAGGCGKAGDATTWADIGGNGDSWGGPAGATGGADTSGEIAWDNGDTWGGNDQAGIQHGADNAITSNTWDNPGGGGVADQWPAPTKPASASRSNKAPSKAPSQSHSKGKDEVTPVEPAEPVSVRPATIELRPDDIFSADDLRLIARILQQDCAMVWNRVSWRFKDKTGRTLHSDVFEKKITGQVESKGSERGGRKK</sequence>
<feature type="compositionally biased region" description="Polar residues" evidence="1">
    <location>
        <begin position="444"/>
        <end position="461"/>
    </location>
</feature>
<accession>A0A6S6WJI1</accession>
<dbReference type="EMBL" id="HG992984">
    <property type="protein sequence ID" value="CAE7201107.1"/>
    <property type="molecule type" value="Genomic_DNA"/>
</dbReference>
<feature type="region of interest" description="Disordered" evidence="1">
    <location>
        <begin position="375"/>
        <end position="476"/>
    </location>
</feature>
<protein>
    <submittedName>
        <fullName evidence="2">Myb-DNA-bind-6 multi-domain protein</fullName>
    </submittedName>
</protein>
<dbReference type="CDD" id="cd00167">
    <property type="entry name" value="SANT"/>
    <property type="match status" value="1"/>
</dbReference>
<dbReference type="Gene3D" id="1.10.10.60">
    <property type="entry name" value="Homeodomain-like"/>
    <property type="match status" value="1"/>
</dbReference>
<feature type="compositionally biased region" description="Basic and acidic residues" evidence="1">
    <location>
        <begin position="180"/>
        <end position="189"/>
    </location>
</feature>
<dbReference type="InterPro" id="IPR001005">
    <property type="entry name" value="SANT/Myb"/>
</dbReference>
<dbReference type="SUPFAM" id="SSF46689">
    <property type="entry name" value="Homeodomain-like"/>
    <property type="match status" value="1"/>
</dbReference>
<feature type="compositionally biased region" description="Basic and acidic residues" evidence="1">
    <location>
        <begin position="214"/>
        <end position="228"/>
    </location>
</feature>
<dbReference type="Pfam" id="PF13921">
    <property type="entry name" value="Myb_DNA-bind_6"/>
    <property type="match status" value="1"/>
</dbReference>
<dbReference type="AlphaFoldDB" id="A0A6S6WJI1"/>
<dbReference type="Proteomes" id="UP000472372">
    <property type="component" value="Chromosome 8"/>
</dbReference>
<feature type="compositionally biased region" description="Basic and acidic residues" evidence="1">
    <location>
        <begin position="263"/>
        <end position="277"/>
    </location>
</feature>
<evidence type="ECO:0000256" key="1">
    <source>
        <dbReference type="SAM" id="MobiDB-lite"/>
    </source>
</evidence>
<reference evidence="2" key="1">
    <citation type="submission" date="2021-02" db="EMBL/GenBank/DDBJ databases">
        <authorList>
            <person name="Syme A R."/>
            <person name="Syme A R."/>
            <person name="Moolhuijzen P."/>
        </authorList>
    </citation>
    <scope>NUCLEOTIDE SEQUENCE</scope>
    <source>
        <strain evidence="2">W1-1</strain>
    </source>
</reference>
<gene>
    <name evidence="2" type="ORF">PTTW11_08783</name>
</gene>
<proteinExistence type="predicted"/>
<feature type="compositionally biased region" description="Low complexity" evidence="1">
    <location>
        <begin position="199"/>
        <end position="213"/>
    </location>
</feature>
<dbReference type="PROSITE" id="PS50090">
    <property type="entry name" value="MYB_LIKE"/>
    <property type="match status" value="1"/>
</dbReference>
<dbReference type="InterPro" id="IPR009057">
    <property type="entry name" value="Homeodomain-like_sf"/>
</dbReference>
<feature type="region of interest" description="Disordered" evidence="1">
    <location>
        <begin position="263"/>
        <end position="353"/>
    </location>
</feature>
<feature type="compositionally biased region" description="Polar residues" evidence="1">
    <location>
        <begin position="114"/>
        <end position="124"/>
    </location>
</feature>
<feature type="region of interest" description="Disordered" evidence="1">
    <location>
        <begin position="1"/>
        <end position="228"/>
    </location>
</feature>
<feature type="compositionally biased region" description="Basic and acidic residues" evidence="1">
    <location>
        <begin position="333"/>
        <end position="345"/>
    </location>
</feature>
<feature type="compositionally biased region" description="Basic and acidic residues" evidence="1">
    <location>
        <begin position="98"/>
        <end position="108"/>
    </location>
</feature>
<feature type="compositionally biased region" description="Gly residues" evidence="1">
    <location>
        <begin position="375"/>
        <end position="388"/>
    </location>
</feature>
<evidence type="ECO:0000313" key="3">
    <source>
        <dbReference type="Proteomes" id="UP000472372"/>
    </source>
</evidence>
<name>A0A6S6WJI1_9PLEO</name>
<organism evidence="2 3">
    <name type="scientific">Pyrenophora teres f. teres</name>
    <dbReference type="NCBI Taxonomy" id="97479"/>
    <lineage>
        <taxon>Eukaryota</taxon>
        <taxon>Fungi</taxon>
        <taxon>Dikarya</taxon>
        <taxon>Ascomycota</taxon>
        <taxon>Pezizomycotina</taxon>
        <taxon>Dothideomycetes</taxon>
        <taxon>Pleosporomycetidae</taxon>
        <taxon>Pleosporales</taxon>
        <taxon>Pleosporineae</taxon>
        <taxon>Pleosporaceae</taxon>
        <taxon>Pyrenophora</taxon>
    </lineage>
</organism>
<evidence type="ECO:0000313" key="2">
    <source>
        <dbReference type="EMBL" id="CAE7201107.1"/>
    </source>
</evidence>